<feature type="compositionally biased region" description="Low complexity" evidence="2">
    <location>
        <begin position="286"/>
        <end position="302"/>
    </location>
</feature>
<dbReference type="AlphaFoldDB" id="A0AAD7X146"/>
<sequence>MSTDDSISEDVSTSAALSHQHNADASGGKGSEASILSSGDTTPLGLAGPEEEEEDRDPVRSVRTLQGFLQGAVRSRSPPTPASGSPHKSSKLFLSPEEFSSGRSLPSINPSPLETLTALVQEIQKSGETDPELWKDSEGRWLHLFKLVEKQYQEQILAQQDQYQCQIQLIQDEIKALVQLQNRPSTTQPADDSPDHTPGESPLSDPAPLAPSPSATRLANPHEPHGEGAGLACSGYRMLTTSEPEGGGEDKRRPPLPSPPACSATSPPLAKAKGPESPRGAFSVTPPDSLLSLQSPSSDQSQASRQLLTTWAQRHKRRQQSRPAQDPQLEEDEREEALEEAPEEEREERSCGGSPHPDHPDNYRSMAQSSFYLKRSDSLVSQASGLTYWRLDESELFCPLPNSLDSGAYHLIQEASAGLSSPDETRLSVSLREIYQSKQREETRQHDWSSPFSSNTSIPQVTTLHTAAHVRQPRQASSFTSPFRFSSPSFPTQSQPCPPGGAPITPDSVAEGIGRWHADTLKDGSLGTPLDRTFLQSSNSVASPSPATSPPGGNGDWRGRPHGREEASHGKLQAPHRAEHWPPAQSRAGLETISCPEDPVIQSVARQNMREKTSRHIADLRAYYESEIGDLKEKLGLANQPPGCDLKETNQILQDRCENLERSLRETRTRAQELEEQNLLLKRQLTEWQERYDTDSATVTALQQRLEEANQSGREKDAATDRLRARVQQLEEAYHDAYRVSDDREARRKKEHKMLQDLLVEYEALGKDHERVKDKLVLTEDRLFEANAQISDLKRIVSKLESQIKQLEHENLKIRHIARSHSQPSGAGLYHHPELLLSPSKSLAGLESRCKTWPDAVQPSDLTAANTTRRHSPPEREETLGQPVGEEPFRREGSLMKSLIQMEETRATDDHALPWPDAHGSCTNHNGRIDGGSALSCGWGPGMKRDGTLVRAHRSLSPEGHRSSSLPPCSQRTVPATTPPAKRDIMMEPLSAKSSPKRCPSENFSTAFGPNAPWQRHSHPRFDTRLDQRGLMSSSPSHSSSAKKRLQFTPSEELEAANHQPSNGGGVVASGIESMERAIGLAWGEQGTEGSEAEPPRPSDTPVSYQGRLQSLADMERVFDDLTREKQQIEAALSRIPGAGGRVSLQAKLDEEALEERLENINREVGSIRMTLKKFHVLRSSANI</sequence>
<evidence type="ECO:0000313" key="4">
    <source>
        <dbReference type="Proteomes" id="UP001221898"/>
    </source>
</evidence>
<proteinExistence type="predicted"/>
<gene>
    <name evidence="3" type="ORF">AAFF_G00425390</name>
</gene>
<feature type="compositionally biased region" description="Basic and acidic residues" evidence="2">
    <location>
        <begin position="438"/>
        <end position="447"/>
    </location>
</feature>
<feature type="compositionally biased region" description="Basic and acidic residues" evidence="2">
    <location>
        <begin position="557"/>
        <end position="569"/>
    </location>
</feature>
<dbReference type="SUPFAM" id="SSF57997">
    <property type="entry name" value="Tropomyosin"/>
    <property type="match status" value="1"/>
</dbReference>
<feature type="coiled-coil region" evidence="1">
    <location>
        <begin position="650"/>
        <end position="691"/>
    </location>
</feature>
<feature type="compositionally biased region" description="Polar residues" evidence="2">
    <location>
        <begin position="180"/>
        <end position="190"/>
    </location>
</feature>
<feature type="region of interest" description="Disordered" evidence="2">
    <location>
        <begin position="857"/>
        <end position="887"/>
    </location>
</feature>
<feature type="coiled-coil region" evidence="1">
    <location>
        <begin position="1112"/>
        <end position="1171"/>
    </location>
</feature>
<protein>
    <recommendedName>
        <fullName evidence="5">M-phase phosphoprotein 9</fullName>
    </recommendedName>
</protein>
<feature type="compositionally biased region" description="Low complexity" evidence="2">
    <location>
        <begin position="261"/>
        <end position="270"/>
    </location>
</feature>
<evidence type="ECO:0000313" key="3">
    <source>
        <dbReference type="EMBL" id="KAJ8415559.1"/>
    </source>
</evidence>
<dbReference type="Proteomes" id="UP001221898">
    <property type="component" value="Unassembled WGS sequence"/>
</dbReference>
<feature type="region of interest" description="Disordered" evidence="2">
    <location>
        <begin position="1"/>
        <end position="110"/>
    </location>
</feature>
<feature type="compositionally biased region" description="Polar residues" evidence="2">
    <location>
        <begin position="448"/>
        <end position="465"/>
    </location>
</feature>
<feature type="compositionally biased region" description="Low complexity" evidence="2">
    <location>
        <begin position="201"/>
        <end position="219"/>
    </location>
</feature>
<feature type="compositionally biased region" description="Polar residues" evidence="2">
    <location>
        <begin position="101"/>
        <end position="110"/>
    </location>
</feature>
<organism evidence="3 4">
    <name type="scientific">Aldrovandia affinis</name>
    <dbReference type="NCBI Taxonomy" id="143900"/>
    <lineage>
        <taxon>Eukaryota</taxon>
        <taxon>Metazoa</taxon>
        <taxon>Chordata</taxon>
        <taxon>Craniata</taxon>
        <taxon>Vertebrata</taxon>
        <taxon>Euteleostomi</taxon>
        <taxon>Actinopterygii</taxon>
        <taxon>Neopterygii</taxon>
        <taxon>Teleostei</taxon>
        <taxon>Notacanthiformes</taxon>
        <taxon>Halosauridae</taxon>
        <taxon>Aldrovandia</taxon>
    </lineage>
</organism>
<dbReference type="InterPro" id="IPR026636">
    <property type="entry name" value="MPHOSPH9"/>
</dbReference>
<evidence type="ECO:0000256" key="2">
    <source>
        <dbReference type="SAM" id="MobiDB-lite"/>
    </source>
</evidence>
<dbReference type="EMBL" id="JAINUG010000009">
    <property type="protein sequence ID" value="KAJ8415559.1"/>
    <property type="molecule type" value="Genomic_DNA"/>
</dbReference>
<dbReference type="GO" id="GO:0005814">
    <property type="term" value="C:centriole"/>
    <property type="evidence" value="ECO:0007669"/>
    <property type="project" value="TreeGrafter"/>
</dbReference>
<evidence type="ECO:0000256" key="1">
    <source>
        <dbReference type="SAM" id="Coils"/>
    </source>
</evidence>
<feature type="compositionally biased region" description="Polar residues" evidence="2">
    <location>
        <begin position="1"/>
        <end position="20"/>
    </location>
</feature>
<feature type="compositionally biased region" description="Polar residues" evidence="2">
    <location>
        <begin position="963"/>
        <end position="976"/>
    </location>
</feature>
<keyword evidence="1" id="KW-0175">Coiled coil</keyword>
<dbReference type="PANTHER" id="PTHR14926">
    <property type="entry name" value="M-PHASE PHOSPHOPROTEIN 9"/>
    <property type="match status" value="1"/>
</dbReference>
<feature type="compositionally biased region" description="Polar residues" evidence="2">
    <location>
        <begin position="303"/>
        <end position="312"/>
    </location>
</feature>
<feature type="region of interest" description="Disordered" evidence="2">
    <location>
        <begin position="180"/>
        <end position="368"/>
    </location>
</feature>
<feature type="region of interest" description="Disordered" evidence="2">
    <location>
        <begin position="437"/>
        <end position="580"/>
    </location>
</feature>
<feature type="compositionally biased region" description="Low complexity" evidence="2">
    <location>
        <begin position="477"/>
        <end position="495"/>
    </location>
</feature>
<evidence type="ECO:0008006" key="5">
    <source>
        <dbReference type="Google" id="ProtNLM"/>
    </source>
</evidence>
<dbReference type="PANTHER" id="PTHR14926:SF1">
    <property type="entry name" value="M-PHASE PHOSPHOPROTEIN 9"/>
    <property type="match status" value="1"/>
</dbReference>
<comment type="caution">
    <text evidence="3">The sequence shown here is derived from an EMBL/GenBank/DDBJ whole genome shotgun (WGS) entry which is preliminary data.</text>
</comment>
<feature type="compositionally biased region" description="Acidic residues" evidence="2">
    <location>
        <begin position="328"/>
        <end position="346"/>
    </location>
</feature>
<feature type="coiled-coil region" evidence="1">
    <location>
        <begin position="755"/>
        <end position="817"/>
    </location>
</feature>
<keyword evidence="4" id="KW-1185">Reference proteome</keyword>
<reference evidence="3" key="1">
    <citation type="journal article" date="2023" name="Science">
        <title>Genome structures resolve the early diversification of teleost fishes.</title>
        <authorList>
            <person name="Parey E."/>
            <person name="Louis A."/>
            <person name="Montfort J."/>
            <person name="Bouchez O."/>
            <person name="Roques C."/>
            <person name="Iampietro C."/>
            <person name="Lluch J."/>
            <person name="Castinel A."/>
            <person name="Donnadieu C."/>
            <person name="Desvignes T."/>
            <person name="Floi Bucao C."/>
            <person name="Jouanno E."/>
            <person name="Wen M."/>
            <person name="Mejri S."/>
            <person name="Dirks R."/>
            <person name="Jansen H."/>
            <person name="Henkel C."/>
            <person name="Chen W.J."/>
            <person name="Zahm M."/>
            <person name="Cabau C."/>
            <person name="Klopp C."/>
            <person name="Thompson A.W."/>
            <person name="Robinson-Rechavi M."/>
            <person name="Braasch I."/>
            <person name="Lecointre G."/>
            <person name="Bobe J."/>
            <person name="Postlethwait J.H."/>
            <person name="Berthelot C."/>
            <person name="Roest Crollius H."/>
            <person name="Guiguen Y."/>
        </authorList>
    </citation>
    <scope>NUCLEOTIDE SEQUENCE</scope>
    <source>
        <strain evidence="3">NC1722</strain>
    </source>
</reference>
<accession>A0AAD7X146</accession>
<feature type="region of interest" description="Disordered" evidence="2">
    <location>
        <begin position="954"/>
        <end position="1019"/>
    </location>
</feature>
<name>A0AAD7X146_9TELE</name>
<feature type="compositionally biased region" description="Low complexity" evidence="2">
    <location>
        <begin position="537"/>
        <end position="546"/>
    </location>
</feature>